<dbReference type="Ensembl" id="ENSOCUT00000063851.1">
    <property type="protein sequence ID" value="ENSOCUP00000033836.1"/>
    <property type="gene ID" value="ENSOCUG00000030537.1"/>
</dbReference>
<dbReference type="STRING" id="9986.ENSOCUP00000033836"/>
<evidence type="ECO:0000313" key="3">
    <source>
        <dbReference type="Proteomes" id="UP000001811"/>
    </source>
</evidence>
<protein>
    <submittedName>
        <fullName evidence="2">Uncharacterized protein</fullName>
    </submittedName>
</protein>
<evidence type="ECO:0000313" key="2">
    <source>
        <dbReference type="Ensembl" id="ENSOCUP00000033836.1"/>
    </source>
</evidence>
<sequence length="99" mass="10462">MSAAGARGLRATYHRLLDKVELMLPEKLRPLYNHPAGPPAGTPGLLCTSRLGVSAVKSGSLRSLLCSDMSAPSDRSRASASRSSSSLRSLRGLPERKCA</sequence>
<reference evidence="2 3" key="1">
    <citation type="journal article" date="2011" name="Nature">
        <title>A high-resolution map of human evolutionary constraint using 29 mammals.</title>
        <authorList>
            <person name="Lindblad-Toh K."/>
            <person name="Garber M."/>
            <person name="Zuk O."/>
            <person name="Lin M.F."/>
            <person name="Parker B.J."/>
            <person name="Washietl S."/>
            <person name="Kheradpour P."/>
            <person name="Ernst J."/>
            <person name="Jordan G."/>
            <person name="Mauceli E."/>
            <person name="Ward L.D."/>
            <person name="Lowe C.B."/>
            <person name="Holloway A.K."/>
            <person name="Clamp M."/>
            <person name="Gnerre S."/>
            <person name="Alfoldi J."/>
            <person name="Beal K."/>
            <person name="Chang J."/>
            <person name="Clawson H."/>
            <person name="Cuff J."/>
            <person name="Di Palma F."/>
            <person name="Fitzgerald S."/>
            <person name="Flicek P."/>
            <person name="Guttman M."/>
            <person name="Hubisz M.J."/>
            <person name="Jaffe D.B."/>
            <person name="Jungreis I."/>
            <person name="Kent W.J."/>
            <person name="Kostka D."/>
            <person name="Lara M."/>
            <person name="Martins A.L."/>
            <person name="Massingham T."/>
            <person name="Moltke I."/>
            <person name="Raney B.J."/>
            <person name="Rasmussen M.D."/>
            <person name="Robinson J."/>
            <person name="Stark A."/>
            <person name="Vilella A.J."/>
            <person name="Wen J."/>
            <person name="Xie X."/>
            <person name="Zody M.C."/>
            <person name="Baldwin J."/>
            <person name="Bloom T."/>
            <person name="Chin C.W."/>
            <person name="Heiman D."/>
            <person name="Nicol R."/>
            <person name="Nusbaum C."/>
            <person name="Young S."/>
            <person name="Wilkinson J."/>
            <person name="Worley K.C."/>
            <person name="Kovar C.L."/>
            <person name="Muzny D.M."/>
            <person name="Gibbs R.A."/>
            <person name="Cree A."/>
            <person name="Dihn H.H."/>
            <person name="Fowler G."/>
            <person name="Jhangiani S."/>
            <person name="Joshi V."/>
            <person name="Lee S."/>
            <person name="Lewis L.R."/>
            <person name="Nazareth L.V."/>
            <person name="Okwuonu G."/>
            <person name="Santibanez J."/>
            <person name="Warren W.C."/>
            <person name="Mardis E.R."/>
            <person name="Weinstock G.M."/>
            <person name="Wilson R.K."/>
            <person name="Delehaunty K."/>
            <person name="Dooling D."/>
            <person name="Fronik C."/>
            <person name="Fulton L."/>
            <person name="Fulton B."/>
            <person name="Graves T."/>
            <person name="Minx P."/>
            <person name="Sodergren E."/>
            <person name="Birney E."/>
            <person name="Margulies E.H."/>
            <person name="Herrero J."/>
            <person name="Green E.D."/>
            <person name="Haussler D."/>
            <person name="Siepel A."/>
            <person name="Goldman N."/>
            <person name="Pollard K.S."/>
            <person name="Pedersen J.S."/>
            <person name="Lander E.S."/>
            <person name="Kellis M."/>
        </authorList>
    </citation>
    <scope>NUCLEOTIDE SEQUENCE [LARGE SCALE GENOMIC DNA]</scope>
    <source>
        <strain evidence="2 3">Thorbecke inbred</strain>
    </source>
</reference>
<feature type="region of interest" description="Disordered" evidence="1">
    <location>
        <begin position="68"/>
        <end position="99"/>
    </location>
</feature>
<keyword evidence="3" id="KW-1185">Reference proteome</keyword>
<proteinExistence type="predicted"/>
<accession>A0A5F9CJG0</accession>
<dbReference type="EMBL" id="AAGW02050388">
    <property type="status" value="NOT_ANNOTATED_CDS"/>
    <property type="molecule type" value="Genomic_DNA"/>
</dbReference>
<evidence type="ECO:0000256" key="1">
    <source>
        <dbReference type="SAM" id="MobiDB-lite"/>
    </source>
</evidence>
<name>A0A5F9CJG0_RABIT</name>
<dbReference type="InParanoid" id="A0A5F9CJG0"/>
<feature type="compositionally biased region" description="Low complexity" evidence="1">
    <location>
        <begin position="68"/>
        <end position="91"/>
    </location>
</feature>
<reference evidence="2" key="3">
    <citation type="submission" date="2025-09" db="UniProtKB">
        <authorList>
            <consortium name="Ensembl"/>
        </authorList>
    </citation>
    <scope>IDENTIFICATION</scope>
    <source>
        <strain evidence="2">Thorbecke</strain>
    </source>
</reference>
<reference evidence="2" key="2">
    <citation type="submission" date="2025-08" db="UniProtKB">
        <authorList>
            <consortium name="Ensembl"/>
        </authorList>
    </citation>
    <scope>IDENTIFICATION</scope>
    <source>
        <strain evidence="2">Thorbecke</strain>
    </source>
</reference>
<organism evidence="2 3">
    <name type="scientific">Oryctolagus cuniculus</name>
    <name type="common">Rabbit</name>
    <dbReference type="NCBI Taxonomy" id="9986"/>
    <lineage>
        <taxon>Eukaryota</taxon>
        <taxon>Metazoa</taxon>
        <taxon>Chordata</taxon>
        <taxon>Craniata</taxon>
        <taxon>Vertebrata</taxon>
        <taxon>Euteleostomi</taxon>
        <taxon>Mammalia</taxon>
        <taxon>Eutheria</taxon>
        <taxon>Euarchontoglires</taxon>
        <taxon>Glires</taxon>
        <taxon>Lagomorpha</taxon>
        <taxon>Leporidae</taxon>
        <taxon>Oryctolagus</taxon>
    </lineage>
</organism>
<dbReference type="AlphaFoldDB" id="A0A5F9CJG0"/>
<dbReference type="GeneTree" id="ENSGT00960000191967"/>
<dbReference type="Bgee" id="ENSOCUG00000030537">
    <property type="expression patterns" value="Expressed in embryo and 14 other cell types or tissues"/>
</dbReference>
<dbReference type="Proteomes" id="UP000001811">
    <property type="component" value="Chromosome 17"/>
</dbReference>